<dbReference type="InterPro" id="IPR036397">
    <property type="entry name" value="RNaseH_sf"/>
</dbReference>
<dbReference type="InterPro" id="IPR002156">
    <property type="entry name" value="RNaseH_domain"/>
</dbReference>
<dbReference type="SUPFAM" id="SSF53098">
    <property type="entry name" value="Ribonuclease H-like"/>
    <property type="match status" value="1"/>
</dbReference>
<proteinExistence type="predicted"/>
<evidence type="ECO:0000313" key="2">
    <source>
        <dbReference type="EMBL" id="KQJ87215.1"/>
    </source>
</evidence>
<organism evidence="2">
    <name type="scientific">Brachypodium distachyon</name>
    <name type="common">Purple false brome</name>
    <name type="synonym">Trachynia distachya</name>
    <dbReference type="NCBI Taxonomy" id="15368"/>
    <lineage>
        <taxon>Eukaryota</taxon>
        <taxon>Viridiplantae</taxon>
        <taxon>Streptophyta</taxon>
        <taxon>Embryophyta</taxon>
        <taxon>Tracheophyta</taxon>
        <taxon>Spermatophyta</taxon>
        <taxon>Magnoliopsida</taxon>
        <taxon>Liliopsida</taxon>
        <taxon>Poales</taxon>
        <taxon>Poaceae</taxon>
        <taxon>BOP clade</taxon>
        <taxon>Pooideae</taxon>
        <taxon>Stipodae</taxon>
        <taxon>Brachypodieae</taxon>
        <taxon>Brachypodium</taxon>
    </lineage>
</organism>
<name>A0A0Q3EHL2_BRADI</name>
<protein>
    <recommendedName>
        <fullName evidence="1">RNase H type-1 domain-containing protein</fullName>
    </recommendedName>
</protein>
<dbReference type="Proteomes" id="UP000008810">
    <property type="component" value="Chromosome 4"/>
</dbReference>
<dbReference type="PANTHER" id="PTHR47074">
    <property type="entry name" value="BNAC02G40300D PROTEIN"/>
    <property type="match status" value="1"/>
</dbReference>
<dbReference type="Gramene" id="KQJ87215">
    <property type="protein sequence ID" value="KQJ87215"/>
    <property type="gene ID" value="BRADI_4g09840v3"/>
</dbReference>
<dbReference type="OrthoDB" id="1906820at2759"/>
<dbReference type="Gene3D" id="3.30.420.10">
    <property type="entry name" value="Ribonuclease H-like superfamily/Ribonuclease H"/>
    <property type="match status" value="1"/>
</dbReference>
<accession>A0A0Q3EHL2</accession>
<dbReference type="PANTHER" id="PTHR47074:SF69">
    <property type="entry name" value="RNASE H TYPE-1 DOMAIN-CONTAINING PROTEIN"/>
    <property type="match status" value="1"/>
</dbReference>
<reference evidence="3" key="3">
    <citation type="submission" date="2018-08" db="UniProtKB">
        <authorList>
            <consortium name="EnsemblPlants"/>
        </authorList>
    </citation>
    <scope>IDENTIFICATION</scope>
    <source>
        <strain evidence="3">cv. Bd21</strain>
    </source>
</reference>
<reference evidence="2 3" key="1">
    <citation type="journal article" date="2010" name="Nature">
        <title>Genome sequencing and analysis of the model grass Brachypodium distachyon.</title>
        <authorList>
            <consortium name="International Brachypodium Initiative"/>
        </authorList>
    </citation>
    <scope>NUCLEOTIDE SEQUENCE [LARGE SCALE GENOMIC DNA]</scope>
    <source>
        <strain evidence="2 3">Bd21</strain>
    </source>
</reference>
<dbReference type="Pfam" id="PF13456">
    <property type="entry name" value="RVT_3"/>
    <property type="match status" value="1"/>
</dbReference>
<dbReference type="InterPro" id="IPR044730">
    <property type="entry name" value="RNase_H-like_dom_plant"/>
</dbReference>
<evidence type="ECO:0000259" key="1">
    <source>
        <dbReference type="Pfam" id="PF13456"/>
    </source>
</evidence>
<dbReference type="InterPro" id="IPR012337">
    <property type="entry name" value="RNaseH-like_sf"/>
</dbReference>
<evidence type="ECO:0000313" key="4">
    <source>
        <dbReference type="Proteomes" id="UP000008810"/>
    </source>
</evidence>
<dbReference type="InterPro" id="IPR052929">
    <property type="entry name" value="RNase_H-like_EbsB-rel"/>
</dbReference>
<keyword evidence="4" id="KW-1185">Reference proteome</keyword>
<evidence type="ECO:0000313" key="3">
    <source>
        <dbReference type="EnsemblPlants" id="KQJ87215"/>
    </source>
</evidence>
<feature type="domain" description="RNase H type-1" evidence="1">
    <location>
        <begin position="142"/>
        <end position="226"/>
    </location>
</feature>
<gene>
    <name evidence="2" type="ORF">BRADI_4g09840v3</name>
</gene>
<dbReference type="InParanoid" id="A0A0Q3EHL2"/>
<dbReference type="EnsemblPlants" id="KQJ87215">
    <property type="protein sequence ID" value="KQJ87215"/>
    <property type="gene ID" value="BRADI_4g09840v3"/>
</dbReference>
<reference evidence="2" key="2">
    <citation type="submission" date="2017-06" db="EMBL/GenBank/DDBJ databases">
        <title>WGS assembly of Brachypodium distachyon.</title>
        <authorList>
            <consortium name="The International Brachypodium Initiative"/>
            <person name="Lucas S."/>
            <person name="Harmon-Smith M."/>
            <person name="Lail K."/>
            <person name="Tice H."/>
            <person name="Grimwood J."/>
            <person name="Bruce D."/>
            <person name="Barry K."/>
            <person name="Shu S."/>
            <person name="Lindquist E."/>
            <person name="Wang M."/>
            <person name="Pitluck S."/>
            <person name="Vogel J.P."/>
            <person name="Garvin D.F."/>
            <person name="Mockler T.C."/>
            <person name="Schmutz J."/>
            <person name="Rokhsar D."/>
            <person name="Bevan M.W."/>
        </authorList>
    </citation>
    <scope>NUCLEOTIDE SEQUENCE</scope>
    <source>
        <strain evidence="2">Bd21</strain>
    </source>
</reference>
<dbReference type="GO" id="GO:0003676">
    <property type="term" value="F:nucleic acid binding"/>
    <property type="evidence" value="ECO:0007669"/>
    <property type="project" value="InterPro"/>
</dbReference>
<dbReference type="AlphaFoldDB" id="A0A0Q3EHL2"/>
<dbReference type="CDD" id="cd06222">
    <property type="entry name" value="RNase_H_like"/>
    <property type="match status" value="1"/>
</dbReference>
<dbReference type="GO" id="GO:0004523">
    <property type="term" value="F:RNA-DNA hybrid ribonuclease activity"/>
    <property type="evidence" value="ECO:0007669"/>
    <property type="project" value="InterPro"/>
</dbReference>
<dbReference type="EMBL" id="CM000883">
    <property type="protein sequence ID" value="KQJ87215.1"/>
    <property type="molecule type" value="Genomic_DNA"/>
</dbReference>
<sequence length="259" mass="28971">MRVNIERSGVELDTRSVVCNSLFENGNHLFFECKEVKKRWLITDLEEQRCSLAACSSAMEVGHAIVLMPMPTAIKVVALLWCWWTERNKANRGEHIVSLNEFQATVMHFLLDWQSLMPNVKNLVSKPVFSWKRPPTEFVKINIDGAFDAGTGHGGWGCLARDSDGDIVFAAAGYVEHAAEALQTEAHAFIRGILCAENLGIGRIIMETDCQILQRAVSSSEYDASPLACSVPVLPRNRKQRLSLGGVRDKSKRNDERKK</sequence>